<dbReference type="InterPro" id="IPR014041">
    <property type="entry name" value="ESCRT-II_cplx_Vps25-sub_N"/>
</dbReference>
<organism evidence="8 9">
    <name type="scientific">Trichomonas vaginalis (strain ATCC PRA-98 / G3)</name>
    <dbReference type="NCBI Taxonomy" id="412133"/>
    <lineage>
        <taxon>Eukaryota</taxon>
        <taxon>Metamonada</taxon>
        <taxon>Parabasalia</taxon>
        <taxon>Trichomonadida</taxon>
        <taxon>Trichomonadidae</taxon>
        <taxon>Trichomonas</taxon>
    </lineage>
</organism>
<dbReference type="GO" id="GO:0016236">
    <property type="term" value="P:macroautophagy"/>
    <property type="evidence" value="ECO:0007669"/>
    <property type="project" value="UniProtKB-ARBA"/>
</dbReference>
<dbReference type="Pfam" id="PF05871">
    <property type="entry name" value="ESCRT-II"/>
    <property type="match status" value="1"/>
</dbReference>
<comment type="subcellular location">
    <subcellularLocation>
        <location evidence="1">Cytoplasm</location>
    </subcellularLocation>
</comment>
<dbReference type="InterPro" id="IPR036390">
    <property type="entry name" value="WH_DNA-bd_sf"/>
</dbReference>
<reference evidence="8" key="2">
    <citation type="journal article" date="2007" name="Science">
        <title>Draft genome sequence of the sexually transmitted pathogen Trichomonas vaginalis.</title>
        <authorList>
            <person name="Carlton J.M."/>
            <person name="Hirt R.P."/>
            <person name="Silva J.C."/>
            <person name="Delcher A.L."/>
            <person name="Schatz M."/>
            <person name="Zhao Q."/>
            <person name="Wortman J.R."/>
            <person name="Bidwell S.L."/>
            <person name="Alsmark U.C.M."/>
            <person name="Besteiro S."/>
            <person name="Sicheritz-Ponten T."/>
            <person name="Noel C.J."/>
            <person name="Dacks J.B."/>
            <person name="Foster P.G."/>
            <person name="Simillion C."/>
            <person name="Van de Peer Y."/>
            <person name="Miranda-Saavedra D."/>
            <person name="Barton G.J."/>
            <person name="Westrop G.D."/>
            <person name="Mueller S."/>
            <person name="Dessi D."/>
            <person name="Fiori P.L."/>
            <person name="Ren Q."/>
            <person name="Paulsen I."/>
            <person name="Zhang H."/>
            <person name="Bastida-Corcuera F.D."/>
            <person name="Simoes-Barbosa A."/>
            <person name="Brown M.T."/>
            <person name="Hayes R.D."/>
            <person name="Mukherjee M."/>
            <person name="Okumura C.Y."/>
            <person name="Schneider R."/>
            <person name="Smith A.J."/>
            <person name="Vanacova S."/>
            <person name="Villalvazo M."/>
            <person name="Haas B.J."/>
            <person name="Pertea M."/>
            <person name="Feldblyum T.V."/>
            <person name="Utterback T.R."/>
            <person name="Shu C.L."/>
            <person name="Osoegawa K."/>
            <person name="de Jong P.J."/>
            <person name="Hrdy I."/>
            <person name="Horvathova L."/>
            <person name="Zubacova Z."/>
            <person name="Dolezal P."/>
            <person name="Malik S.B."/>
            <person name="Logsdon J.M. Jr."/>
            <person name="Henze K."/>
            <person name="Gupta A."/>
            <person name="Wang C.C."/>
            <person name="Dunne R.L."/>
            <person name="Upcroft J.A."/>
            <person name="Upcroft P."/>
            <person name="White O."/>
            <person name="Salzberg S.L."/>
            <person name="Tang P."/>
            <person name="Chiu C.-H."/>
            <person name="Lee Y.-S."/>
            <person name="Embley T.M."/>
            <person name="Coombs G.H."/>
            <person name="Mottram J.C."/>
            <person name="Tachezy J."/>
            <person name="Fraser-Liggett C.M."/>
            <person name="Johnson P.J."/>
        </authorList>
    </citation>
    <scope>NUCLEOTIDE SEQUENCE [LARGE SCALE GENOMIC DNA]</scope>
    <source>
        <strain evidence="8">G3</strain>
    </source>
</reference>
<dbReference type="FunFam" id="1.10.10.10:FF:000141">
    <property type="entry name" value="vacuolar protein-sorting-associated protein 25"/>
    <property type="match status" value="1"/>
</dbReference>
<dbReference type="InterPro" id="IPR008570">
    <property type="entry name" value="ESCRT-II_cplx_Vps25-sub"/>
</dbReference>
<dbReference type="Gene3D" id="1.10.10.10">
    <property type="entry name" value="Winged helix-like DNA-binding domain superfamily/Winged helix DNA-binding domain"/>
    <property type="match status" value="1"/>
</dbReference>
<dbReference type="STRING" id="5722.A2DD12"/>
<proteinExistence type="inferred from homology"/>
<reference evidence="8" key="1">
    <citation type="submission" date="2006-10" db="EMBL/GenBank/DDBJ databases">
        <authorList>
            <person name="Amadeo P."/>
            <person name="Zhao Q."/>
            <person name="Wortman J."/>
            <person name="Fraser-Liggett C."/>
            <person name="Carlton J."/>
        </authorList>
    </citation>
    <scope>NUCLEOTIDE SEQUENCE</scope>
    <source>
        <strain evidence="8">G3</strain>
    </source>
</reference>
<protein>
    <recommendedName>
        <fullName evidence="3">Vacuolar protein-sorting-associated protein 25</fullName>
    </recommendedName>
    <alternativeName>
        <fullName evidence="7">ESCRT-II complex subunit VPS25</fullName>
    </alternativeName>
</protein>
<evidence type="ECO:0000256" key="3">
    <source>
        <dbReference type="ARBA" id="ARBA00017934"/>
    </source>
</evidence>
<dbReference type="GO" id="GO:0000814">
    <property type="term" value="C:ESCRT II complex"/>
    <property type="evidence" value="ECO:0000318"/>
    <property type="project" value="GO_Central"/>
</dbReference>
<name>A2DD12_TRIV3</name>
<evidence type="ECO:0000256" key="4">
    <source>
        <dbReference type="ARBA" id="ARBA00022448"/>
    </source>
</evidence>
<evidence type="ECO:0000256" key="6">
    <source>
        <dbReference type="ARBA" id="ARBA00022927"/>
    </source>
</evidence>
<accession>A2DD12</accession>
<dbReference type="FunFam" id="1.10.10.570:FF:000003">
    <property type="entry name" value="Vacuolar protein-sorting-associated protein 25"/>
    <property type="match status" value="1"/>
</dbReference>
<dbReference type="RefSeq" id="XP_001582772.1">
    <property type="nucleotide sequence ID" value="XM_001582722.1"/>
</dbReference>
<dbReference type="VEuPathDB" id="TrichDB:TVAGG3_0578120"/>
<gene>
    <name evidence="8" type="ORF">TVAG_238120</name>
</gene>
<dbReference type="InParanoid" id="A2DD12"/>
<dbReference type="SMR" id="A2DD12"/>
<dbReference type="PANTHER" id="PTHR13149">
    <property type="entry name" value="VACUOLAR PROTEIN SORTING-ASSOCIATED PROTEIN VPS25"/>
    <property type="match status" value="1"/>
</dbReference>
<dbReference type="FunCoup" id="A2DD12">
    <property type="interactions" value="318"/>
</dbReference>
<dbReference type="GO" id="GO:0042803">
    <property type="term" value="F:protein homodimerization activity"/>
    <property type="evidence" value="ECO:0000318"/>
    <property type="project" value="GO_Central"/>
</dbReference>
<keyword evidence="5" id="KW-0963">Cytoplasm</keyword>
<evidence type="ECO:0000256" key="2">
    <source>
        <dbReference type="ARBA" id="ARBA00009674"/>
    </source>
</evidence>
<dbReference type="eggNOG" id="KOG4068">
    <property type="taxonomic scope" value="Eukaryota"/>
</dbReference>
<dbReference type="KEGG" id="tva:5467338"/>
<dbReference type="SUPFAM" id="SSF46785">
    <property type="entry name" value="Winged helix' DNA-binding domain"/>
    <property type="match status" value="2"/>
</dbReference>
<evidence type="ECO:0000256" key="7">
    <source>
        <dbReference type="ARBA" id="ARBA00030094"/>
    </source>
</evidence>
<dbReference type="Gene3D" id="1.10.10.570">
    <property type="entry name" value="Winged helix' DNA-binding domain. Chain C. Domain 1"/>
    <property type="match status" value="1"/>
</dbReference>
<sequence length="176" mass="20701">MSFKFPPIYSFPPFWTIQPCMEARRMQTQTWCDLILSWCKANKKEDLKVADALKTDLFNNKAIGRALSQQDAEFFLDQLVQRQNAQWSDDKHTKCKIIFRKPAQWANIFYQWAVKNNLQGVVFTFYELREGDDTQSEAFHNMDQEQMLKAIECLVKEKKANLIKAADFDENGVKFL</sequence>
<evidence type="ECO:0000313" key="8">
    <source>
        <dbReference type="EMBL" id="EAY21786.1"/>
    </source>
</evidence>
<dbReference type="GO" id="GO:0043328">
    <property type="term" value="P:protein transport to vacuole involved in ubiquitin-dependent protein catabolic process via the multivesicular body sorting pathway"/>
    <property type="evidence" value="ECO:0000318"/>
    <property type="project" value="GO_Central"/>
</dbReference>
<keyword evidence="9" id="KW-1185">Reference proteome</keyword>
<keyword evidence="4" id="KW-0813">Transport</keyword>
<evidence type="ECO:0000256" key="1">
    <source>
        <dbReference type="ARBA" id="ARBA00004496"/>
    </source>
</evidence>
<dbReference type="GO" id="GO:0005198">
    <property type="term" value="F:structural molecule activity"/>
    <property type="evidence" value="ECO:0000318"/>
    <property type="project" value="GO_Central"/>
</dbReference>
<dbReference type="AlphaFoldDB" id="A2DD12"/>
<evidence type="ECO:0000313" key="9">
    <source>
        <dbReference type="Proteomes" id="UP000001542"/>
    </source>
</evidence>
<dbReference type="InterPro" id="IPR036388">
    <property type="entry name" value="WH-like_DNA-bd_sf"/>
</dbReference>
<comment type="similarity">
    <text evidence="2">Belongs to the VPS25 family.</text>
</comment>
<dbReference type="EMBL" id="DS113188">
    <property type="protein sequence ID" value="EAY21786.1"/>
    <property type="molecule type" value="Genomic_DNA"/>
</dbReference>
<dbReference type="OMA" id="PFYTVQP"/>
<dbReference type="Proteomes" id="UP000001542">
    <property type="component" value="Unassembled WGS sequence"/>
</dbReference>
<keyword evidence="6" id="KW-0653">Protein transport</keyword>
<dbReference type="PANTHER" id="PTHR13149:SF0">
    <property type="entry name" value="VACUOLAR PROTEIN-SORTING-ASSOCIATED PROTEIN 25"/>
    <property type="match status" value="1"/>
</dbReference>
<evidence type="ECO:0000256" key="5">
    <source>
        <dbReference type="ARBA" id="ARBA00022490"/>
    </source>
</evidence>
<dbReference type="VEuPathDB" id="TrichDB:TVAG_238120"/>
<dbReference type="OrthoDB" id="245150at2759"/>